<reference evidence="7" key="1">
    <citation type="submission" date="2017-02" db="EMBL/GenBank/DDBJ databases">
        <authorList>
            <person name="Varghese N."/>
            <person name="Submissions S."/>
        </authorList>
    </citation>
    <scope>NUCLEOTIDE SEQUENCE [LARGE SCALE GENOMIC DNA]</scope>
    <source>
        <strain evidence="7">DSM 23966</strain>
    </source>
</reference>
<dbReference type="Gene3D" id="1.10.30.50">
    <property type="match status" value="1"/>
</dbReference>
<dbReference type="PANTHER" id="PTHR41286:SF1">
    <property type="entry name" value="HNH NUCLEASE YAJD-RELATED"/>
    <property type="match status" value="1"/>
</dbReference>
<keyword evidence="1" id="KW-0540">Nuclease</keyword>
<dbReference type="AlphaFoldDB" id="A0A1T4YTV0"/>
<evidence type="ECO:0000256" key="2">
    <source>
        <dbReference type="ARBA" id="ARBA00022801"/>
    </source>
</evidence>
<dbReference type="Pfam" id="PF01844">
    <property type="entry name" value="HNH"/>
    <property type="match status" value="1"/>
</dbReference>
<evidence type="ECO:0000259" key="5">
    <source>
        <dbReference type="SMART" id="SM00507"/>
    </source>
</evidence>
<dbReference type="InterPro" id="IPR003615">
    <property type="entry name" value="HNH_nuc"/>
</dbReference>
<dbReference type="SMART" id="SM00507">
    <property type="entry name" value="HNHc"/>
    <property type="match status" value="1"/>
</dbReference>
<keyword evidence="2" id="KW-0378">Hydrolase</keyword>
<dbReference type="EMBL" id="FUYJ01000009">
    <property type="protein sequence ID" value="SKB05146.1"/>
    <property type="molecule type" value="Genomic_DNA"/>
</dbReference>
<sequence>MARKPKRPCNQPGCRTLTSEGRCEEHRHYYNRYRGTTTQQGYGYRWQQARKGYLQDNPLCVICREQGIRTAANVVDHIIPHRGDTELFWNRRNWQPLCSSCHSRKTAMEDAGFGNRRKNH</sequence>
<organism evidence="6 7">
    <name type="scientific">Sporosarcina newyorkensis</name>
    <dbReference type="NCBI Taxonomy" id="759851"/>
    <lineage>
        <taxon>Bacteria</taxon>
        <taxon>Bacillati</taxon>
        <taxon>Bacillota</taxon>
        <taxon>Bacilli</taxon>
        <taxon>Bacillales</taxon>
        <taxon>Caryophanaceae</taxon>
        <taxon>Sporosarcina</taxon>
    </lineage>
</organism>
<dbReference type="InterPro" id="IPR002711">
    <property type="entry name" value="HNH"/>
</dbReference>
<dbReference type="GO" id="GO:0005829">
    <property type="term" value="C:cytosol"/>
    <property type="evidence" value="ECO:0007669"/>
    <property type="project" value="TreeGrafter"/>
</dbReference>
<feature type="domain" description="HNH nuclease" evidence="5">
    <location>
        <begin position="48"/>
        <end position="103"/>
    </location>
</feature>
<dbReference type="Proteomes" id="UP000190042">
    <property type="component" value="Unassembled WGS sequence"/>
</dbReference>
<dbReference type="GO" id="GO:0004519">
    <property type="term" value="F:endonuclease activity"/>
    <property type="evidence" value="ECO:0007669"/>
    <property type="project" value="InterPro"/>
</dbReference>
<dbReference type="RefSeq" id="WP_078818534.1">
    <property type="nucleotide sequence ID" value="NZ_FUYJ01000009.1"/>
</dbReference>
<comment type="similarity">
    <text evidence="3">Belongs to the HNH nuclease family.</text>
</comment>
<evidence type="ECO:0000313" key="7">
    <source>
        <dbReference type="Proteomes" id="UP000190042"/>
    </source>
</evidence>
<dbReference type="GO" id="GO:0003676">
    <property type="term" value="F:nucleic acid binding"/>
    <property type="evidence" value="ECO:0007669"/>
    <property type="project" value="InterPro"/>
</dbReference>
<dbReference type="PANTHER" id="PTHR41286">
    <property type="entry name" value="HNH NUCLEASE YAJD-RELATED"/>
    <property type="match status" value="1"/>
</dbReference>
<accession>A0A1T4YTV0</accession>
<protein>
    <recommendedName>
        <fullName evidence="4">Putative HNH nuclease YajD</fullName>
    </recommendedName>
</protein>
<dbReference type="GO" id="GO:0016787">
    <property type="term" value="F:hydrolase activity"/>
    <property type="evidence" value="ECO:0007669"/>
    <property type="project" value="UniProtKB-KW"/>
</dbReference>
<dbReference type="GO" id="GO:0008270">
    <property type="term" value="F:zinc ion binding"/>
    <property type="evidence" value="ECO:0007669"/>
    <property type="project" value="InterPro"/>
</dbReference>
<evidence type="ECO:0000256" key="1">
    <source>
        <dbReference type="ARBA" id="ARBA00022722"/>
    </source>
</evidence>
<dbReference type="CDD" id="cd00085">
    <property type="entry name" value="HNHc"/>
    <property type="match status" value="1"/>
</dbReference>
<gene>
    <name evidence="6" type="ORF">SAMN04244570_3572</name>
</gene>
<evidence type="ECO:0000256" key="4">
    <source>
        <dbReference type="ARBA" id="ARBA00040194"/>
    </source>
</evidence>
<evidence type="ECO:0000256" key="3">
    <source>
        <dbReference type="ARBA" id="ARBA00038412"/>
    </source>
</evidence>
<name>A0A1T4YTV0_9BACL</name>
<keyword evidence="7" id="KW-1185">Reference proteome</keyword>
<proteinExistence type="inferred from homology"/>
<evidence type="ECO:0000313" key="6">
    <source>
        <dbReference type="EMBL" id="SKB05146.1"/>
    </source>
</evidence>